<accession>A0A1H3TUZ8</accession>
<dbReference type="CDD" id="cd07377">
    <property type="entry name" value="WHTH_GntR"/>
    <property type="match status" value="1"/>
</dbReference>
<gene>
    <name evidence="6" type="ORF">SAMN05216215_109214</name>
</gene>
<evidence type="ECO:0000256" key="2">
    <source>
        <dbReference type="ARBA" id="ARBA00023125"/>
    </source>
</evidence>
<dbReference type="InterPro" id="IPR036388">
    <property type="entry name" value="WH-like_DNA-bd_sf"/>
</dbReference>
<keyword evidence="2" id="KW-0238">DNA-binding</keyword>
<dbReference type="InterPro" id="IPR011711">
    <property type="entry name" value="GntR_C"/>
</dbReference>
<dbReference type="SMART" id="SM00895">
    <property type="entry name" value="FCD"/>
    <property type="match status" value="1"/>
</dbReference>
<dbReference type="PANTHER" id="PTHR43537">
    <property type="entry name" value="TRANSCRIPTIONAL REGULATOR, GNTR FAMILY"/>
    <property type="match status" value="1"/>
</dbReference>
<dbReference type="Proteomes" id="UP000199529">
    <property type="component" value="Unassembled WGS sequence"/>
</dbReference>
<protein>
    <submittedName>
        <fullName evidence="6">Transcriptional regulator, GntR family</fullName>
    </submittedName>
</protein>
<evidence type="ECO:0000313" key="6">
    <source>
        <dbReference type="EMBL" id="SDZ53535.1"/>
    </source>
</evidence>
<dbReference type="SUPFAM" id="SSF48008">
    <property type="entry name" value="GntR ligand-binding domain-like"/>
    <property type="match status" value="1"/>
</dbReference>
<evidence type="ECO:0000256" key="1">
    <source>
        <dbReference type="ARBA" id="ARBA00023015"/>
    </source>
</evidence>
<reference evidence="7" key="1">
    <citation type="submission" date="2016-10" db="EMBL/GenBank/DDBJ databases">
        <authorList>
            <person name="Varghese N."/>
            <person name="Submissions S."/>
        </authorList>
    </citation>
    <scope>NUCLEOTIDE SEQUENCE [LARGE SCALE GENOMIC DNA]</scope>
    <source>
        <strain evidence="7">CGMCC 4.3530</strain>
    </source>
</reference>
<dbReference type="PANTHER" id="PTHR43537:SF45">
    <property type="entry name" value="GNTR FAMILY REGULATORY PROTEIN"/>
    <property type="match status" value="1"/>
</dbReference>
<dbReference type="SUPFAM" id="SSF46785">
    <property type="entry name" value="Winged helix' DNA-binding domain"/>
    <property type="match status" value="1"/>
</dbReference>
<organism evidence="6 7">
    <name type="scientific">Saccharopolyspora shandongensis</name>
    <dbReference type="NCBI Taxonomy" id="418495"/>
    <lineage>
        <taxon>Bacteria</taxon>
        <taxon>Bacillati</taxon>
        <taxon>Actinomycetota</taxon>
        <taxon>Actinomycetes</taxon>
        <taxon>Pseudonocardiales</taxon>
        <taxon>Pseudonocardiaceae</taxon>
        <taxon>Saccharopolyspora</taxon>
    </lineage>
</organism>
<sequence length="223" mass="24699">MSLEARPSVGSAHRSLRDSIADELRERIISGAYPPDFRLVERDLAQQLEVSRIPLREAFLQLESEGLVRALPRRGVVVASMTAKDVEDLFEIRESLESLAARLAAQRADREGLQRLRAHLDEARATTAAADKDGIARANAAFHATIIDLADNELLHSMMAPLNSKVRWLFRLTSATDPEMLCREHTDLFEAIAAGNADEAARIALEHVAASRQPTFDQLTNPQ</sequence>
<dbReference type="STRING" id="418495.SAMN05216215_109214"/>
<dbReference type="EMBL" id="FNOK01000092">
    <property type="protein sequence ID" value="SDZ53535.1"/>
    <property type="molecule type" value="Genomic_DNA"/>
</dbReference>
<dbReference type="RefSeq" id="WP_093278457.1">
    <property type="nucleotide sequence ID" value="NZ_FNOK01000092.1"/>
</dbReference>
<evidence type="ECO:0000256" key="3">
    <source>
        <dbReference type="ARBA" id="ARBA00023163"/>
    </source>
</evidence>
<feature type="coiled-coil region" evidence="4">
    <location>
        <begin position="96"/>
        <end position="133"/>
    </location>
</feature>
<keyword evidence="7" id="KW-1185">Reference proteome</keyword>
<dbReference type="PRINTS" id="PR00035">
    <property type="entry name" value="HTHGNTR"/>
</dbReference>
<evidence type="ECO:0000256" key="4">
    <source>
        <dbReference type="SAM" id="Coils"/>
    </source>
</evidence>
<dbReference type="AlphaFoldDB" id="A0A1H3TUZ8"/>
<dbReference type="Gene3D" id="1.20.120.530">
    <property type="entry name" value="GntR ligand-binding domain-like"/>
    <property type="match status" value="1"/>
</dbReference>
<dbReference type="InterPro" id="IPR036390">
    <property type="entry name" value="WH_DNA-bd_sf"/>
</dbReference>
<dbReference type="Gene3D" id="1.10.10.10">
    <property type="entry name" value="Winged helix-like DNA-binding domain superfamily/Winged helix DNA-binding domain"/>
    <property type="match status" value="1"/>
</dbReference>
<dbReference type="GO" id="GO:0003700">
    <property type="term" value="F:DNA-binding transcription factor activity"/>
    <property type="evidence" value="ECO:0007669"/>
    <property type="project" value="InterPro"/>
</dbReference>
<dbReference type="GO" id="GO:0003677">
    <property type="term" value="F:DNA binding"/>
    <property type="evidence" value="ECO:0007669"/>
    <property type="project" value="UniProtKB-KW"/>
</dbReference>
<name>A0A1H3TUZ8_9PSEU</name>
<keyword evidence="1" id="KW-0805">Transcription regulation</keyword>
<dbReference type="PROSITE" id="PS50949">
    <property type="entry name" value="HTH_GNTR"/>
    <property type="match status" value="1"/>
</dbReference>
<keyword evidence="3" id="KW-0804">Transcription</keyword>
<dbReference type="Pfam" id="PF00392">
    <property type="entry name" value="GntR"/>
    <property type="match status" value="1"/>
</dbReference>
<feature type="domain" description="HTH gntR-type" evidence="5">
    <location>
        <begin position="14"/>
        <end position="81"/>
    </location>
</feature>
<dbReference type="SMART" id="SM00345">
    <property type="entry name" value="HTH_GNTR"/>
    <property type="match status" value="1"/>
</dbReference>
<evidence type="ECO:0000313" key="7">
    <source>
        <dbReference type="Proteomes" id="UP000199529"/>
    </source>
</evidence>
<dbReference type="InterPro" id="IPR000524">
    <property type="entry name" value="Tscrpt_reg_HTH_GntR"/>
</dbReference>
<dbReference type="InterPro" id="IPR008920">
    <property type="entry name" value="TF_FadR/GntR_C"/>
</dbReference>
<dbReference type="OrthoDB" id="8664638at2"/>
<dbReference type="Pfam" id="PF07729">
    <property type="entry name" value="FCD"/>
    <property type="match status" value="1"/>
</dbReference>
<keyword evidence="4" id="KW-0175">Coiled coil</keyword>
<proteinExistence type="predicted"/>
<evidence type="ECO:0000259" key="5">
    <source>
        <dbReference type="PROSITE" id="PS50949"/>
    </source>
</evidence>